<accession>A0ABV1H2R6</accession>
<keyword evidence="3" id="KW-1185">Reference proteome</keyword>
<dbReference type="Proteomes" id="UP001546774">
    <property type="component" value="Unassembled WGS sequence"/>
</dbReference>
<organism evidence="2 3">
    <name type="scientific">Lachnospira intestinalis</name>
    <dbReference type="NCBI Taxonomy" id="3133158"/>
    <lineage>
        <taxon>Bacteria</taxon>
        <taxon>Bacillati</taxon>
        <taxon>Bacillota</taxon>
        <taxon>Clostridia</taxon>
        <taxon>Lachnospirales</taxon>
        <taxon>Lachnospiraceae</taxon>
        <taxon>Lachnospira</taxon>
    </lineage>
</organism>
<dbReference type="SUPFAM" id="SSF158791">
    <property type="entry name" value="MgtE N-terminal domain-like"/>
    <property type="match status" value="1"/>
</dbReference>
<evidence type="ECO:0000313" key="3">
    <source>
        <dbReference type="Proteomes" id="UP001546774"/>
    </source>
</evidence>
<feature type="transmembrane region" description="Helical" evidence="1">
    <location>
        <begin position="31"/>
        <end position="52"/>
    </location>
</feature>
<evidence type="ECO:0008006" key="4">
    <source>
        <dbReference type="Google" id="ProtNLM"/>
    </source>
</evidence>
<evidence type="ECO:0000313" key="2">
    <source>
        <dbReference type="EMBL" id="MEQ2553971.1"/>
    </source>
</evidence>
<gene>
    <name evidence="2" type="ORF">WMO37_02945</name>
</gene>
<keyword evidence="1" id="KW-1133">Transmembrane helix</keyword>
<protein>
    <recommendedName>
        <fullName evidence="4">Magnesium transporter MgtE intracellular domain-containing protein</fullName>
    </recommendedName>
</protein>
<keyword evidence="1" id="KW-0812">Transmembrane</keyword>
<dbReference type="EMBL" id="JBBMFS010000002">
    <property type="protein sequence ID" value="MEQ2553971.1"/>
    <property type="molecule type" value="Genomic_DNA"/>
</dbReference>
<sequence length="258" mass="28947">MARKKSKEELNLDNVELDENGEPVESKGSKLTSFLVGLVVVIIWLVIFALLIKMDVGGVGTMLRPYLKNVPVINQILPDASSEEIADETGYKFNSIAEAVERIKELESQLSAYQNSGDASAQQIADLQAEVDRLKVFEENQEYYEQLKDEFDREVVFTDNAPDISEYKKWYESIDADNAAALYAEVVRQLEHKQEVQDWAAAYAKMDAKNAAAILQEMTGDTNLVAEILECMTAKQRAAILAEMDTVFAAKMTKIMYP</sequence>
<evidence type="ECO:0000256" key="1">
    <source>
        <dbReference type="SAM" id="Phobius"/>
    </source>
</evidence>
<reference evidence="2" key="1">
    <citation type="submission" date="2024-03" db="EMBL/GenBank/DDBJ databases">
        <title>Human intestinal bacterial collection.</title>
        <authorList>
            <person name="Pauvert C."/>
            <person name="Hitch T.C.A."/>
            <person name="Clavel T."/>
        </authorList>
    </citation>
    <scope>NUCLEOTIDE SEQUENCE [LARGE SCALE GENOMIC DNA]</scope>
    <source>
        <strain evidence="2">CLA-AA-H89B</strain>
    </source>
</reference>
<keyword evidence="1" id="KW-0472">Membrane</keyword>
<name>A0ABV1H2R6_9FIRM</name>
<proteinExistence type="predicted"/>
<comment type="caution">
    <text evidence="2">The sequence shown here is derived from an EMBL/GenBank/DDBJ whole genome shotgun (WGS) entry which is preliminary data.</text>
</comment>